<dbReference type="HOGENOM" id="CLU_081588_3_0_0"/>
<dbReference type="KEGG" id="dpt:Deipr_2565"/>
<dbReference type="InterPro" id="IPR038287">
    <property type="entry name" value="Cse2_sf"/>
</dbReference>
<gene>
    <name evidence="2" type="ordered locus">Deipr_2565</name>
</gene>
<dbReference type="EMBL" id="CP002539">
    <property type="protein sequence ID" value="ADY27680.1"/>
    <property type="molecule type" value="Genomic_DNA"/>
</dbReference>
<proteinExistence type="predicted"/>
<dbReference type="eggNOG" id="ENOG503123Y">
    <property type="taxonomic scope" value="Bacteria"/>
</dbReference>
<evidence type="ECO:0000313" key="3">
    <source>
        <dbReference type="Proteomes" id="UP000007718"/>
    </source>
</evidence>
<reference evidence="2 3" key="2">
    <citation type="journal article" date="2012" name="Stand. Genomic Sci.">
        <title>Complete genome sequence of the orange-red pigmented, radioresistant Deinococcus proteolyticus type strain (MRP(T)).</title>
        <authorList>
            <person name="Copeland A."/>
            <person name="Zeytun A."/>
            <person name="Yassawong M."/>
            <person name="Nolan M."/>
            <person name="Lucas S."/>
            <person name="Hammon N."/>
            <person name="Deshpande S."/>
            <person name="Cheng J.F."/>
            <person name="Han C."/>
            <person name="Tapia R."/>
            <person name="Goodwin L.A."/>
            <person name="Pitluck S."/>
            <person name="Mavromatis K."/>
            <person name="Liolios K."/>
            <person name="Pagani I."/>
            <person name="Ivanova N."/>
            <person name="Mikhailova N."/>
            <person name="Pati A."/>
            <person name="Chen A."/>
            <person name="Palaniappan K."/>
            <person name="Land M."/>
            <person name="Hauser L."/>
            <person name="Jeffries C.D."/>
            <person name="Brambilla E.M."/>
            <person name="Rohde M."/>
            <person name="Sikorski J."/>
            <person name="Pukall R."/>
            <person name="Goker M."/>
            <person name="Detter J.C."/>
            <person name="Woyke T."/>
            <person name="Bristow J."/>
            <person name="Eisen J.A."/>
            <person name="Markowitz V."/>
            <person name="Hugenholtz P."/>
            <person name="Kyrpides N.C."/>
            <person name="Klenk H.P."/>
            <person name="Lapidus A."/>
        </authorList>
    </citation>
    <scope>NUCLEOTIDE SEQUENCE [LARGE SCALE GENOMIC DNA]</scope>
    <source>
        <strain evidence="3">ATCC 35074 / DSM 20540 / JCM 6276 / NBRC 101906 / NCIMB 13154 / VKM Ac-1939 / CCM 2703 / MRP</strain>
        <plasmid evidence="3">Plasmid pDEIPR03</plasmid>
    </source>
</reference>
<feature type="region of interest" description="Disordered" evidence="1">
    <location>
        <begin position="76"/>
        <end position="97"/>
    </location>
</feature>
<feature type="compositionally biased region" description="Polar residues" evidence="1">
    <location>
        <begin position="192"/>
        <end position="202"/>
    </location>
</feature>
<keyword evidence="2" id="KW-0614">Plasmid</keyword>
<name>F0RQX1_DEIPM</name>
<evidence type="ECO:0000256" key="1">
    <source>
        <dbReference type="SAM" id="MobiDB-lite"/>
    </source>
</evidence>
<evidence type="ECO:0000313" key="2">
    <source>
        <dbReference type="EMBL" id="ADY27680.1"/>
    </source>
</evidence>
<protein>
    <submittedName>
        <fullName evidence="2">CRISPR-associated protein, Cse2 family</fullName>
    </submittedName>
</protein>
<reference evidence="3" key="1">
    <citation type="submission" date="2011-02" db="EMBL/GenBank/DDBJ databases">
        <title>The complete sequence of plasmid3 of Deinococcus proteolyticus DSM 20540.</title>
        <authorList>
            <consortium name="US DOE Joint Genome Institute (JGI-PGF)"/>
            <person name="Lucas S."/>
            <person name="Copeland A."/>
            <person name="Lapidus A."/>
            <person name="Bruce D."/>
            <person name="Goodwin L."/>
            <person name="Pitluck S."/>
            <person name="Kyrpides N."/>
            <person name="Mavromatis K."/>
            <person name="Pagani I."/>
            <person name="Ivanova N."/>
            <person name="Ovchinnikova G."/>
            <person name="Zeytun A."/>
            <person name="Detter J.C."/>
            <person name="Han C."/>
            <person name="Land M."/>
            <person name="Hauser L."/>
            <person name="Markowitz V."/>
            <person name="Cheng J.-F."/>
            <person name="Hugenholtz P."/>
            <person name="Woyke T."/>
            <person name="Wu D."/>
            <person name="Pukall R."/>
            <person name="Steenblock K."/>
            <person name="Brambilla E."/>
            <person name="Klenk H.-P."/>
            <person name="Eisen J.A."/>
        </authorList>
    </citation>
    <scope>NUCLEOTIDE SEQUENCE [LARGE SCALE GENOMIC DNA]</scope>
    <source>
        <strain evidence="3">ATCC 35074 / DSM 20540 / JCM 6276 / NBRC 101906 / NCIMB 13154 / VKM Ac-1939 / CCM 2703 / MRP</strain>
        <plasmid evidence="3">Plasmid pDEIPR03</plasmid>
    </source>
</reference>
<dbReference type="AlphaFoldDB" id="F0RQX1"/>
<accession>F0RQX1</accession>
<dbReference type="Pfam" id="PF09485">
    <property type="entry name" value="CRISPR_Cse2"/>
    <property type="match status" value="1"/>
</dbReference>
<sequence length="228" mass="25527">MTNPPTTDDRPARFVRELVRLERGKLAQLRRGLGGDNRSVYWLEGLYARTGYAEATPTGKEALRLVAGLYALKPKALDDGDEPEQSAETAPEAPRKAVSIGKQMGQLYLQQDRRPSTEKRFLALLDTDREGIGYHMRQVVTLLDTADLTPDWERLVTDLLYWSDRTRKGWAQDFYAEIFREENRQDDKTGGTLPSSDTSVGSPASAPLFASSQPDHQPADQDDEGETL</sequence>
<keyword evidence="3" id="KW-1185">Reference proteome</keyword>
<feature type="region of interest" description="Disordered" evidence="1">
    <location>
        <begin position="182"/>
        <end position="228"/>
    </location>
</feature>
<dbReference type="InterPro" id="IPR013382">
    <property type="entry name" value="CRISPR-assoc_prot_Cse2"/>
</dbReference>
<dbReference type="RefSeq" id="WP_013623186.1">
    <property type="nucleotide sequence ID" value="NC_015170.1"/>
</dbReference>
<organism evidence="2 3">
    <name type="scientific">Deinococcus proteolyticus (strain ATCC 35074 / DSM 20540 / JCM 6276 / NBRC 101906 / NCIMB 13154 / VKM Ac-1939 / CCM 2703 / MRP)</name>
    <dbReference type="NCBI Taxonomy" id="693977"/>
    <lineage>
        <taxon>Bacteria</taxon>
        <taxon>Thermotogati</taxon>
        <taxon>Deinococcota</taxon>
        <taxon>Deinococci</taxon>
        <taxon>Deinococcales</taxon>
        <taxon>Deinococcaceae</taxon>
        <taxon>Deinococcus</taxon>
    </lineage>
</organism>
<dbReference type="Proteomes" id="UP000007718">
    <property type="component" value="Plasmid pDEIPR03"/>
</dbReference>
<geneLocation type="plasmid" evidence="2 3">
    <name>pDEIPR03</name>
</geneLocation>
<dbReference type="CDD" id="cd09731">
    <property type="entry name" value="Cse2_I-E"/>
    <property type="match status" value="1"/>
</dbReference>
<dbReference type="Gene3D" id="1.10.520.40">
    <property type="entry name" value="CRISPR-associated protein Cse2"/>
    <property type="match status" value="1"/>
</dbReference>
<dbReference type="NCBIfam" id="TIGR02548">
    <property type="entry name" value="casB_cse2"/>
    <property type="match status" value="1"/>
</dbReference>